<evidence type="ECO:0000256" key="8">
    <source>
        <dbReference type="ARBA" id="ARBA00023136"/>
    </source>
</evidence>
<evidence type="ECO:0000256" key="2">
    <source>
        <dbReference type="ARBA" id="ARBA00006498"/>
    </source>
</evidence>
<evidence type="ECO:0000256" key="4">
    <source>
        <dbReference type="ARBA" id="ARBA00022660"/>
    </source>
</evidence>
<evidence type="ECO:0000256" key="7">
    <source>
        <dbReference type="ARBA" id="ARBA00023128"/>
    </source>
</evidence>
<proteinExistence type="inferred from homology"/>
<dbReference type="Proteomes" id="UP000434172">
    <property type="component" value="Unassembled WGS sequence"/>
</dbReference>
<accession>A0A8H3VZN1</accession>
<keyword evidence="7" id="KW-0496">Mitochondrion</keyword>
<dbReference type="InterPro" id="IPR023184">
    <property type="entry name" value="Ubol_cytC_Rdtase_hinge_dom"/>
</dbReference>
<dbReference type="PANTHER" id="PTHR15336:SF0">
    <property type="entry name" value="CYTOCHROME B-C1 COMPLEX SUBUNIT 6, MITOCHONDRIAL"/>
    <property type="match status" value="1"/>
</dbReference>
<dbReference type="GO" id="GO:0006122">
    <property type="term" value="P:mitochondrial electron transport, ubiquinol to cytochrome c"/>
    <property type="evidence" value="ECO:0007669"/>
    <property type="project" value="InterPro"/>
</dbReference>
<keyword evidence="6" id="KW-0249">Electron transport</keyword>
<evidence type="ECO:0000256" key="3">
    <source>
        <dbReference type="ARBA" id="ARBA00022448"/>
    </source>
</evidence>
<evidence type="ECO:0000256" key="6">
    <source>
        <dbReference type="ARBA" id="ARBA00022982"/>
    </source>
</evidence>
<keyword evidence="8" id="KW-0472">Membrane</keyword>
<keyword evidence="14" id="KW-1185">Reference proteome</keyword>
<dbReference type="InterPro" id="IPR036811">
    <property type="entry name" value="Ubol_cytC_Rdtase_hinge_dom_sf"/>
</dbReference>
<feature type="compositionally biased region" description="Acidic residues" evidence="11">
    <location>
        <begin position="58"/>
        <end position="83"/>
    </location>
</feature>
<dbReference type="AlphaFoldDB" id="A0A8H3VZN1"/>
<evidence type="ECO:0000313" key="14">
    <source>
        <dbReference type="Proteomes" id="UP000434172"/>
    </source>
</evidence>
<reference evidence="13 14" key="1">
    <citation type="submission" date="2019-12" db="EMBL/GenBank/DDBJ databases">
        <title>A genome sequence resource for the geographically widespread anthracnose pathogen Colletotrichum asianum.</title>
        <authorList>
            <person name="Meng Y."/>
        </authorList>
    </citation>
    <scope>NUCLEOTIDE SEQUENCE [LARGE SCALE GENOMIC DNA]</scope>
    <source>
        <strain evidence="13 14">ICMP 18580</strain>
    </source>
</reference>
<evidence type="ECO:0000256" key="10">
    <source>
        <dbReference type="ARBA" id="ARBA00044246"/>
    </source>
</evidence>
<evidence type="ECO:0000256" key="11">
    <source>
        <dbReference type="SAM" id="MobiDB-lite"/>
    </source>
</evidence>
<feature type="domain" description="Ubiquinol-cytochrome C reductase hinge" evidence="12">
    <location>
        <begin position="85"/>
        <end position="152"/>
    </location>
</feature>
<dbReference type="FunFam" id="1.10.287.20:FF:000003">
    <property type="entry name" value="Cytochrome b-c1 complex subunit 6"/>
    <property type="match status" value="1"/>
</dbReference>
<dbReference type="GO" id="GO:0005743">
    <property type="term" value="C:mitochondrial inner membrane"/>
    <property type="evidence" value="ECO:0007669"/>
    <property type="project" value="UniProtKB-SubCell"/>
</dbReference>
<dbReference type="PANTHER" id="PTHR15336">
    <property type="entry name" value="UBIQUINOL-CYTOCHROME C REDUCTASE COMPLEX 7.8 KDA PROTEIN"/>
    <property type="match status" value="1"/>
</dbReference>
<keyword evidence="4" id="KW-0679">Respiratory chain</keyword>
<comment type="caution">
    <text evidence="13">The sequence shown here is derived from an EMBL/GenBank/DDBJ whole genome shotgun (WGS) entry which is preliminary data.</text>
</comment>
<evidence type="ECO:0000259" key="12">
    <source>
        <dbReference type="Pfam" id="PF02320"/>
    </source>
</evidence>
<dbReference type="EMBL" id="WOWK01000194">
    <property type="protein sequence ID" value="KAF0315603.1"/>
    <property type="molecule type" value="Genomic_DNA"/>
</dbReference>
<evidence type="ECO:0000256" key="9">
    <source>
        <dbReference type="ARBA" id="ARBA00044155"/>
    </source>
</evidence>
<evidence type="ECO:0000313" key="13">
    <source>
        <dbReference type="EMBL" id="KAF0315603.1"/>
    </source>
</evidence>
<feature type="region of interest" description="Disordered" evidence="11">
    <location>
        <begin position="45"/>
        <end position="89"/>
    </location>
</feature>
<dbReference type="SUPFAM" id="SSF81531">
    <property type="entry name" value="Non-heme 11 kDa protein of cytochrome bc1 complex (Ubiquinol-cytochrome c reductase)"/>
    <property type="match status" value="1"/>
</dbReference>
<keyword evidence="5" id="KW-0999">Mitochondrion inner membrane</keyword>
<dbReference type="OrthoDB" id="405848at2759"/>
<dbReference type="Gene3D" id="1.10.287.20">
    <property type="entry name" value="Ubiquinol-cytochrome C reductase hinge domain"/>
    <property type="match status" value="1"/>
</dbReference>
<comment type="subcellular location">
    <subcellularLocation>
        <location evidence="1">Mitochondrion inner membrane</location>
        <topology evidence="1">Peripheral membrane protein</topology>
        <orientation evidence="1">Intermembrane side</orientation>
    </subcellularLocation>
</comment>
<sequence length="152" mass="17038">MGIWDTITDLAEAAMPWATVEAEAPAAEEVREKKNRDELSAQIVAVVRSNRRPFAEETPAEETKDDEEEDEEEEEEEEDDDEVVDPKDTIEEACKESKACAPAKHHYDECVERVTAAADSEDGAQEDCVEEFFHLAHCATQCAAPKLWAQLK</sequence>
<dbReference type="InterPro" id="IPR003422">
    <property type="entry name" value="Cyt_b-c1_6"/>
</dbReference>
<dbReference type="Pfam" id="PF02320">
    <property type="entry name" value="UCR_hinge"/>
    <property type="match status" value="1"/>
</dbReference>
<gene>
    <name evidence="13" type="ORF">GQ607_017145</name>
</gene>
<comment type="similarity">
    <text evidence="2">Belongs to the UQCRH/QCR6 family.</text>
</comment>
<name>A0A8H3VZN1_9PEZI</name>
<organism evidence="13 14">
    <name type="scientific">Colletotrichum asianum</name>
    <dbReference type="NCBI Taxonomy" id="702518"/>
    <lineage>
        <taxon>Eukaryota</taxon>
        <taxon>Fungi</taxon>
        <taxon>Dikarya</taxon>
        <taxon>Ascomycota</taxon>
        <taxon>Pezizomycotina</taxon>
        <taxon>Sordariomycetes</taxon>
        <taxon>Hypocreomycetidae</taxon>
        <taxon>Glomerellales</taxon>
        <taxon>Glomerellaceae</taxon>
        <taxon>Colletotrichum</taxon>
        <taxon>Colletotrichum gloeosporioides species complex</taxon>
    </lineage>
</organism>
<evidence type="ECO:0000256" key="1">
    <source>
        <dbReference type="ARBA" id="ARBA00004137"/>
    </source>
</evidence>
<protein>
    <recommendedName>
        <fullName evidence="9">Cytochrome b-c1 complex subunit 6, mitochondrial</fullName>
    </recommendedName>
    <alternativeName>
        <fullName evidence="10">Complex III subunit 6</fullName>
    </alternativeName>
</protein>
<evidence type="ECO:0000256" key="5">
    <source>
        <dbReference type="ARBA" id="ARBA00022792"/>
    </source>
</evidence>
<keyword evidence="3" id="KW-0813">Transport</keyword>